<feature type="transmembrane region" description="Helical" evidence="7">
    <location>
        <begin position="183"/>
        <end position="202"/>
    </location>
</feature>
<keyword evidence="6 7" id="KW-0472">Membrane</keyword>
<feature type="transmembrane region" description="Helical" evidence="7">
    <location>
        <begin position="244"/>
        <end position="268"/>
    </location>
</feature>
<evidence type="ECO:0000256" key="1">
    <source>
        <dbReference type="ARBA" id="ARBA00004651"/>
    </source>
</evidence>
<sequence>MRTTAFDSASATDATRVAWVDTAKGLCIILVVMMHSTLGLGEAVGREGWLHTVVAFAKPFRMPDFFLVSGLFLGRVIDRDWRSYGDRRVVHFLYFYLLWFLIQFAFKGWGLAGGDPAELLRQFALGFVEPLGTLWFVYLLAIFSVATKLLRRVPPFALLGLAAALQTMPVHTGWTVVDEFAARYVYFLVGYLLAPAIFAFAARVATRPLATLAGLAAWALANGILALTPAGLTGYPTLASLPLVSLALGLAGAGAIVAAASLLARTALARPFRYCGEHSIAIYLAFFLPMALTRVALVKLGLVGDVGWASAFITTVAVVVPLVLERLVQDTRLSFLFTRPAAFRLMPVSRLAPAA</sequence>
<comment type="similarity">
    <text evidence="2">Belongs to the acyltransferase 3 family.</text>
</comment>
<comment type="caution">
    <text evidence="9">The sequence shown here is derived from an EMBL/GenBank/DDBJ whole genome shotgun (WGS) entry which is preliminary data.</text>
</comment>
<feature type="transmembrane region" description="Helical" evidence="7">
    <location>
        <begin position="132"/>
        <end position="150"/>
    </location>
</feature>
<dbReference type="PANTHER" id="PTHR40074">
    <property type="entry name" value="O-ACETYLTRANSFERASE WECH"/>
    <property type="match status" value="1"/>
</dbReference>
<accession>A0ABT7AJH9</accession>
<feature type="transmembrane region" description="Helical" evidence="7">
    <location>
        <begin position="89"/>
        <end position="112"/>
    </location>
</feature>
<evidence type="ECO:0000256" key="6">
    <source>
        <dbReference type="ARBA" id="ARBA00023136"/>
    </source>
</evidence>
<organism evidence="9 10">
    <name type="scientific">Chelatococcus albus</name>
    <dbReference type="NCBI Taxonomy" id="3047466"/>
    <lineage>
        <taxon>Bacteria</taxon>
        <taxon>Pseudomonadati</taxon>
        <taxon>Pseudomonadota</taxon>
        <taxon>Alphaproteobacteria</taxon>
        <taxon>Hyphomicrobiales</taxon>
        <taxon>Chelatococcaceae</taxon>
        <taxon>Chelatococcus</taxon>
    </lineage>
</organism>
<evidence type="ECO:0000256" key="4">
    <source>
        <dbReference type="ARBA" id="ARBA00022692"/>
    </source>
</evidence>
<comment type="subcellular location">
    <subcellularLocation>
        <location evidence="1">Cell membrane</location>
        <topology evidence="1">Multi-pass membrane protein</topology>
    </subcellularLocation>
</comment>
<feature type="domain" description="Acyltransferase 3" evidence="8">
    <location>
        <begin position="18"/>
        <end position="321"/>
    </location>
</feature>
<evidence type="ECO:0000256" key="5">
    <source>
        <dbReference type="ARBA" id="ARBA00022989"/>
    </source>
</evidence>
<proteinExistence type="inferred from homology"/>
<dbReference type="PANTHER" id="PTHR40074:SF4">
    <property type="entry name" value="INNER MEMBRANE PROTEIN YCFT"/>
    <property type="match status" value="1"/>
</dbReference>
<feature type="transmembrane region" description="Helical" evidence="7">
    <location>
        <begin position="306"/>
        <end position="324"/>
    </location>
</feature>
<reference evidence="9 10" key="1">
    <citation type="submission" date="2023-05" db="EMBL/GenBank/DDBJ databases">
        <title>Chelatococcus sp. nov., a moderately thermophilic bacterium isolated from hot spring microbial mat.</title>
        <authorList>
            <person name="Hu C.-J."/>
            <person name="Li W.-J."/>
        </authorList>
    </citation>
    <scope>NUCLEOTIDE SEQUENCE [LARGE SCALE GENOMIC DNA]</scope>
    <source>
        <strain evidence="9 10">SYSU G07232</strain>
    </source>
</reference>
<evidence type="ECO:0000313" key="9">
    <source>
        <dbReference type="EMBL" id="MDJ1159537.1"/>
    </source>
</evidence>
<keyword evidence="3" id="KW-1003">Cell membrane</keyword>
<name>A0ABT7AJH9_9HYPH</name>
<keyword evidence="5 7" id="KW-1133">Transmembrane helix</keyword>
<dbReference type="RefSeq" id="WP_283741535.1">
    <property type="nucleotide sequence ID" value="NZ_JASJEV010000010.1"/>
</dbReference>
<keyword evidence="10" id="KW-1185">Reference proteome</keyword>
<dbReference type="InterPro" id="IPR002656">
    <property type="entry name" value="Acyl_transf_3_dom"/>
</dbReference>
<evidence type="ECO:0000256" key="3">
    <source>
        <dbReference type="ARBA" id="ARBA00022475"/>
    </source>
</evidence>
<evidence type="ECO:0000313" key="10">
    <source>
        <dbReference type="Proteomes" id="UP001321492"/>
    </source>
</evidence>
<dbReference type="EMBL" id="JASJEV010000010">
    <property type="protein sequence ID" value="MDJ1159537.1"/>
    <property type="molecule type" value="Genomic_DNA"/>
</dbReference>
<evidence type="ECO:0000256" key="7">
    <source>
        <dbReference type="SAM" id="Phobius"/>
    </source>
</evidence>
<dbReference type="Proteomes" id="UP001321492">
    <property type="component" value="Unassembled WGS sequence"/>
</dbReference>
<dbReference type="Pfam" id="PF01757">
    <property type="entry name" value="Acyl_transf_3"/>
    <property type="match status" value="1"/>
</dbReference>
<keyword evidence="9" id="KW-0012">Acyltransferase</keyword>
<feature type="transmembrane region" description="Helical" evidence="7">
    <location>
        <begin position="209"/>
        <end position="232"/>
    </location>
</feature>
<dbReference type="GO" id="GO:0016746">
    <property type="term" value="F:acyltransferase activity"/>
    <property type="evidence" value="ECO:0007669"/>
    <property type="project" value="UniProtKB-KW"/>
</dbReference>
<feature type="transmembrane region" description="Helical" evidence="7">
    <location>
        <begin position="60"/>
        <end position="77"/>
    </location>
</feature>
<evidence type="ECO:0000259" key="8">
    <source>
        <dbReference type="Pfam" id="PF01757"/>
    </source>
</evidence>
<feature type="transmembrane region" description="Helical" evidence="7">
    <location>
        <begin position="280"/>
        <end position="300"/>
    </location>
</feature>
<keyword evidence="9" id="KW-0808">Transferase</keyword>
<feature type="transmembrane region" description="Helical" evidence="7">
    <location>
        <begin position="157"/>
        <end position="177"/>
    </location>
</feature>
<keyword evidence="4 7" id="KW-0812">Transmembrane</keyword>
<protein>
    <submittedName>
        <fullName evidence="9">Acyltransferase family protein</fullName>
    </submittedName>
</protein>
<evidence type="ECO:0000256" key="2">
    <source>
        <dbReference type="ARBA" id="ARBA00007400"/>
    </source>
</evidence>
<gene>
    <name evidence="9" type="ORF">QNA08_14970</name>
</gene>